<evidence type="ECO:0000313" key="1">
    <source>
        <dbReference type="EMBL" id="MBX53327.1"/>
    </source>
</evidence>
<protein>
    <submittedName>
        <fullName evidence="1">Uncharacterized protein</fullName>
    </submittedName>
</protein>
<dbReference type="EMBL" id="GGEC01072843">
    <property type="protein sequence ID" value="MBX53327.1"/>
    <property type="molecule type" value="Transcribed_RNA"/>
</dbReference>
<sequence>MVEMHENPVPLPEPESSFQLTSNGEAELCISLASSKPPLTTTALASIFVDKKDHSRHR</sequence>
<accession>A0A2P2PF44</accession>
<reference evidence="1" key="1">
    <citation type="submission" date="2018-02" db="EMBL/GenBank/DDBJ databases">
        <title>Rhizophora mucronata_Transcriptome.</title>
        <authorList>
            <person name="Meera S.P."/>
            <person name="Sreeshan A."/>
            <person name="Augustine A."/>
        </authorList>
    </citation>
    <scope>NUCLEOTIDE SEQUENCE</scope>
    <source>
        <tissue evidence="1">Leaf</tissue>
    </source>
</reference>
<organism evidence="1">
    <name type="scientific">Rhizophora mucronata</name>
    <name type="common">Asiatic mangrove</name>
    <dbReference type="NCBI Taxonomy" id="61149"/>
    <lineage>
        <taxon>Eukaryota</taxon>
        <taxon>Viridiplantae</taxon>
        <taxon>Streptophyta</taxon>
        <taxon>Embryophyta</taxon>
        <taxon>Tracheophyta</taxon>
        <taxon>Spermatophyta</taxon>
        <taxon>Magnoliopsida</taxon>
        <taxon>eudicotyledons</taxon>
        <taxon>Gunneridae</taxon>
        <taxon>Pentapetalae</taxon>
        <taxon>rosids</taxon>
        <taxon>fabids</taxon>
        <taxon>Malpighiales</taxon>
        <taxon>Rhizophoraceae</taxon>
        <taxon>Rhizophora</taxon>
    </lineage>
</organism>
<dbReference type="AlphaFoldDB" id="A0A2P2PF44"/>
<proteinExistence type="predicted"/>
<name>A0A2P2PF44_RHIMU</name>